<organism evidence="1 2">
    <name type="scientific">Pricia antarctica</name>
    <dbReference type="NCBI Taxonomy" id="641691"/>
    <lineage>
        <taxon>Bacteria</taxon>
        <taxon>Pseudomonadati</taxon>
        <taxon>Bacteroidota</taxon>
        <taxon>Flavobacteriia</taxon>
        <taxon>Flavobacteriales</taxon>
        <taxon>Flavobacteriaceae</taxon>
        <taxon>Pricia</taxon>
    </lineage>
</organism>
<accession>A0A1G6WC28</accession>
<evidence type="ECO:0000313" key="1">
    <source>
        <dbReference type="EMBL" id="SDD63378.1"/>
    </source>
</evidence>
<sequence length="164" mass="18689">MKLKLLLFFVGWMTAGYVSPDLETVRQDYRKASENAEATKKLFEGLTEIGKNDNVVLVAYKGAVTTMMAEYAEGIKNKKSFFKEGRDLLEYAIKTEPENVEIRCIRLSVQENVPKITGYHKNKEADKAFILANYASMEEAGAKEFVKRYTSASDSFTEAERQRF</sequence>
<name>A0A1G6WC28_9FLAO</name>
<gene>
    <name evidence="1" type="ORF">SAMN05421636_101261</name>
</gene>
<dbReference type="STRING" id="641691.SAMN05421636_101261"/>
<evidence type="ECO:0000313" key="2">
    <source>
        <dbReference type="Proteomes" id="UP000199109"/>
    </source>
</evidence>
<dbReference type="RefSeq" id="WP_091864919.1">
    <property type="nucleotide sequence ID" value="NZ_FNAO01000001.1"/>
</dbReference>
<proteinExistence type="predicted"/>
<dbReference type="OrthoDB" id="663842at2"/>
<dbReference type="Proteomes" id="UP000199109">
    <property type="component" value="Unassembled WGS sequence"/>
</dbReference>
<reference evidence="1 2" key="1">
    <citation type="submission" date="2016-10" db="EMBL/GenBank/DDBJ databases">
        <authorList>
            <person name="de Groot N.N."/>
        </authorList>
    </citation>
    <scope>NUCLEOTIDE SEQUENCE [LARGE SCALE GENOMIC DNA]</scope>
    <source>
        <strain evidence="1 2">DSM 23421</strain>
    </source>
</reference>
<protein>
    <submittedName>
        <fullName evidence="1">Uncharacterized protein</fullName>
    </submittedName>
</protein>
<keyword evidence="2" id="KW-1185">Reference proteome</keyword>
<dbReference type="AlphaFoldDB" id="A0A1G6WC28"/>
<dbReference type="EMBL" id="FNAO01000001">
    <property type="protein sequence ID" value="SDD63378.1"/>
    <property type="molecule type" value="Genomic_DNA"/>
</dbReference>